<reference evidence="7" key="1">
    <citation type="submission" date="2021-03" db="EMBL/GenBank/DDBJ databases">
        <authorList>
            <person name="Li Z."/>
            <person name="Yang C."/>
        </authorList>
    </citation>
    <scope>NUCLEOTIDE SEQUENCE</scope>
    <source>
        <strain evidence="7">Dzin_1.0</strain>
        <tissue evidence="7">Leaf</tissue>
    </source>
</reference>
<feature type="region of interest" description="Disordered" evidence="5">
    <location>
        <begin position="163"/>
        <end position="193"/>
    </location>
</feature>
<dbReference type="Proteomes" id="UP001085076">
    <property type="component" value="Miscellaneous, Linkage group lg01"/>
</dbReference>
<dbReference type="PANTHER" id="PTHR46338:SF21">
    <property type="entry name" value="OS02G0699900 PROTEIN"/>
    <property type="match status" value="1"/>
</dbReference>
<evidence type="ECO:0000256" key="4">
    <source>
        <dbReference type="ARBA" id="ARBA00023242"/>
    </source>
</evidence>
<comment type="caution">
    <text evidence="7">The sequence shown here is derived from an EMBL/GenBank/DDBJ whole genome shotgun (WGS) entry which is preliminary data.</text>
</comment>
<feature type="domain" description="Bromodomain associated" evidence="6">
    <location>
        <begin position="15"/>
        <end position="91"/>
    </location>
</feature>
<keyword evidence="3" id="KW-0804">Transcription</keyword>
<evidence type="ECO:0000313" key="8">
    <source>
        <dbReference type="Proteomes" id="UP001085076"/>
    </source>
</evidence>
<organism evidence="7 8">
    <name type="scientific">Dioscorea zingiberensis</name>
    <dbReference type="NCBI Taxonomy" id="325984"/>
    <lineage>
        <taxon>Eukaryota</taxon>
        <taxon>Viridiplantae</taxon>
        <taxon>Streptophyta</taxon>
        <taxon>Embryophyta</taxon>
        <taxon>Tracheophyta</taxon>
        <taxon>Spermatophyta</taxon>
        <taxon>Magnoliopsida</taxon>
        <taxon>Liliopsida</taxon>
        <taxon>Dioscoreales</taxon>
        <taxon>Dioscoreaceae</taxon>
        <taxon>Dioscorea</taxon>
    </lineage>
</organism>
<dbReference type="InterPro" id="IPR009072">
    <property type="entry name" value="Histone-fold"/>
</dbReference>
<dbReference type="OrthoDB" id="436852at2759"/>
<proteinExistence type="predicted"/>
<feature type="compositionally biased region" description="Basic and acidic residues" evidence="5">
    <location>
        <begin position="165"/>
        <end position="174"/>
    </location>
</feature>
<keyword evidence="8" id="KW-1185">Reference proteome</keyword>
<dbReference type="InterPro" id="IPR006565">
    <property type="entry name" value="BTP"/>
</dbReference>
<dbReference type="AlphaFoldDB" id="A0A9D5DGG5"/>
<dbReference type="SMART" id="SM00576">
    <property type="entry name" value="BTP"/>
    <property type="match status" value="1"/>
</dbReference>
<dbReference type="InterPro" id="IPR037818">
    <property type="entry name" value="TAF8"/>
</dbReference>
<evidence type="ECO:0000256" key="1">
    <source>
        <dbReference type="ARBA" id="ARBA00004123"/>
    </source>
</evidence>
<dbReference type="GO" id="GO:0046982">
    <property type="term" value="F:protein heterodimerization activity"/>
    <property type="evidence" value="ECO:0007669"/>
    <property type="project" value="InterPro"/>
</dbReference>
<evidence type="ECO:0000256" key="2">
    <source>
        <dbReference type="ARBA" id="ARBA00023015"/>
    </source>
</evidence>
<accession>A0A9D5DGG5</accession>
<dbReference type="Gene3D" id="1.10.20.10">
    <property type="entry name" value="Histone, subunit A"/>
    <property type="match status" value="1"/>
</dbReference>
<keyword evidence="4" id="KW-0539">Nucleus</keyword>
<dbReference type="Pfam" id="PF07524">
    <property type="entry name" value="Bromo_TP"/>
    <property type="match status" value="1"/>
</dbReference>
<evidence type="ECO:0000256" key="5">
    <source>
        <dbReference type="SAM" id="MobiDB-lite"/>
    </source>
</evidence>
<reference evidence="7" key="2">
    <citation type="journal article" date="2022" name="Hortic Res">
        <title>The genome of Dioscorea zingiberensis sheds light on the biosynthesis, origin and evolution of the medicinally important diosgenin saponins.</title>
        <authorList>
            <person name="Li Y."/>
            <person name="Tan C."/>
            <person name="Li Z."/>
            <person name="Guo J."/>
            <person name="Li S."/>
            <person name="Chen X."/>
            <person name="Wang C."/>
            <person name="Dai X."/>
            <person name="Yang H."/>
            <person name="Song W."/>
            <person name="Hou L."/>
            <person name="Xu J."/>
            <person name="Tong Z."/>
            <person name="Xu A."/>
            <person name="Yuan X."/>
            <person name="Wang W."/>
            <person name="Yang Q."/>
            <person name="Chen L."/>
            <person name="Sun Z."/>
            <person name="Wang K."/>
            <person name="Pan B."/>
            <person name="Chen J."/>
            <person name="Bao Y."/>
            <person name="Liu F."/>
            <person name="Qi X."/>
            <person name="Gang D.R."/>
            <person name="Wen J."/>
            <person name="Li J."/>
        </authorList>
    </citation>
    <scope>NUCLEOTIDE SEQUENCE</scope>
    <source>
        <strain evidence="7">Dzin_1.0</strain>
    </source>
</reference>
<gene>
    <name evidence="7" type="ORF">J5N97_008246</name>
</gene>
<name>A0A9D5DGG5_9LILI</name>
<dbReference type="PANTHER" id="PTHR46338">
    <property type="entry name" value="TRANSCRIPTION INITIATION FACTOR TFIID SUBUNIT 8"/>
    <property type="match status" value="1"/>
</dbReference>
<evidence type="ECO:0000259" key="6">
    <source>
        <dbReference type="SMART" id="SM00576"/>
    </source>
</evidence>
<keyword evidence="2" id="KW-0805">Transcription regulation</keyword>
<dbReference type="EMBL" id="JAGGNH010000001">
    <property type="protein sequence ID" value="KAJ0989890.1"/>
    <property type="molecule type" value="Genomic_DNA"/>
</dbReference>
<comment type="subcellular location">
    <subcellularLocation>
        <location evidence="1">Nucleus</location>
    </subcellularLocation>
</comment>
<dbReference type="GO" id="GO:0005669">
    <property type="term" value="C:transcription factor TFIID complex"/>
    <property type="evidence" value="ECO:0007669"/>
    <property type="project" value="InterPro"/>
</dbReference>
<evidence type="ECO:0000313" key="7">
    <source>
        <dbReference type="EMBL" id="KAJ0989890.1"/>
    </source>
</evidence>
<sequence>MNGIPIALEELHSPSSFASRAITVAVAQICLSVGCDGARASALRAFADITGRYIQALARSAAGAANSRGRTDSNLLDITHAIEDLSFNRGFRGASDPKRPLLKSTVLKEIAAFVRSVDEVPFARPMRRNEGERVRVSKSFSQAGKEPPSPHVPRWLPCFPDSWGEETRNKDEGKSGALADSGWNDLGSDPVQHLDPVRRLTTGEEVDRESPVKRARVKFRIGLGKDRRK</sequence>
<protein>
    <recommendedName>
        <fullName evidence="6">Bromodomain associated domain-containing protein</fullName>
    </recommendedName>
</protein>
<evidence type="ECO:0000256" key="3">
    <source>
        <dbReference type="ARBA" id="ARBA00023163"/>
    </source>
</evidence>